<evidence type="ECO:0000259" key="1">
    <source>
        <dbReference type="Pfam" id="PF13354"/>
    </source>
</evidence>
<dbReference type="OrthoDB" id="3673924at2"/>
<dbReference type="SUPFAM" id="SSF56601">
    <property type="entry name" value="beta-lactamase/transpeptidase-like"/>
    <property type="match status" value="1"/>
</dbReference>
<keyword evidence="3" id="KW-1185">Reference proteome</keyword>
<dbReference type="Proteomes" id="UP000199649">
    <property type="component" value="Chromosome I"/>
</dbReference>
<feature type="domain" description="Beta-lactamase class A catalytic" evidence="1">
    <location>
        <begin position="15"/>
        <end position="246"/>
    </location>
</feature>
<dbReference type="AlphaFoldDB" id="A0A1H1PV02"/>
<dbReference type="STRING" id="684552.SAMN04489719_1655"/>
<evidence type="ECO:0000313" key="2">
    <source>
        <dbReference type="EMBL" id="SDS15082.1"/>
    </source>
</evidence>
<reference evidence="3" key="1">
    <citation type="submission" date="2016-10" db="EMBL/GenBank/DDBJ databases">
        <authorList>
            <person name="Varghese N."/>
            <person name="Submissions S."/>
        </authorList>
    </citation>
    <scope>NUCLEOTIDE SEQUENCE [LARGE SCALE GENOMIC DNA]</scope>
    <source>
        <strain evidence="3">DSM 22965</strain>
    </source>
</reference>
<dbReference type="Pfam" id="PF13354">
    <property type="entry name" value="Beta-lactamase2"/>
    <property type="match status" value="1"/>
</dbReference>
<dbReference type="Gene3D" id="3.40.710.10">
    <property type="entry name" value="DD-peptidase/beta-lactamase superfamily"/>
    <property type="match status" value="1"/>
</dbReference>
<organism evidence="2 3">
    <name type="scientific">Agrococcus carbonis</name>
    <dbReference type="NCBI Taxonomy" id="684552"/>
    <lineage>
        <taxon>Bacteria</taxon>
        <taxon>Bacillati</taxon>
        <taxon>Actinomycetota</taxon>
        <taxon>Actinomycetes</taxon>
        <taxon>Micrococcales</taxon>
        <taxon>Microbacteriaceae</taxon>
        <taxon>Agrococcus</taxon>
    </lineage>
</organism>
<dbReference type="InterPro" id="IPR045155">
    <property type="entry name" value="Beta-lactam_cat"/>
</dbReference>
<dbReference type="GO" id="GO:0008800">
    <property type="term" value="F:beta-lactamase activity"/>
    <property type="evidence" value="ECO:0007669"/>
    <property type="project" value="InterPro"/>
</dbReference>
<dbReference type="GO" id="GO:0030655">
    <property type="term" value="P:beta-lactam antibiotic catabolic process"/>
    <property type="evidence" value="ECO:0007669"/>
    <property type="project" value="InterPro"/>
</dbReference>
<gene>
    <name evidence="2" type="ORF">SAMN04489719_1655</name>
</gene>
<protein>
    <submittedName>
        <fullName evidence="2">Beta-lactamase class A</fullName>
    </submittedName>
</protein>
<accession>A0A1H1PV02</accession>
<dbReference type="InterPro" id="IPR000871">
    <property type="entry name" value="Beta-lactam_class-A"/>
</dbReference>
<dbReference type="InterPro" id="IPR012338">
    <property type="entry name" value="Beta-lactam/transpept-like"/>
</dbReference>
<proteinExistence type="predicted"/>
<dbReference type="PANTHER" id="PTHR35333:SF3">
    <property type="entry name" value="BETA-LACTAMASE-TYPE TRANSPEPTIDASE FOLD CONTAINING PROTEIN"/>
    <property type="match status" value="1"/>
</dbReference>
<dbReference type="PANTHER" id="PTHR35333">
    <property type="entry name" value="BETA-LACTAMASE"/>
    <property type="match status" value="1"/>
</dbReference>
<sequence>MRLAAAPLTDLARWSVLVRDLATGEVLLAHQPDRALPAASLGKLALLVAVAARIERGELAPDERLDRASVPPVADSGLWQHLAQPTLSVADAAVLVGAASDNLATNVLLHRLGEGEGRAAGTGADAVARECARLGIHGVRLHRPVRDAPDASDPTPLSSVSAAGAVDLLARLDAGTVGTPAVGARALAWLRHSLDLSMVASAFGADPLAHGHEEGLRLLNKTGTDAQVRADAGIVRGARRGLVYAAIAEWEPGVDARDAVLASMRGLGAAMRALLDAER</sequence>
<evidence type="ECO:0000313" key="3">
    <source>
        <dbReference type="Proteomes" id="UP000199649"/>
    </source>
</evidence>
<dbReference type="EMBL" id="LT629734">
    <property type="protein sequence ID" value="SDS15082.1"/>
    <property type="molecule type" value="Genomic_DNA"/>
</dbReference>
<dbReference type="GO" id="GO:0046677">
    <property type="term" value="P:response to antibiotic"/>
    <property type="evidence" value="ECO:0007669"/>
    <property type="project" value="InterPro"/>
</dbReference>
<dbReference type="RefSeq" id="WP_092666574.1">
    <property type="nucleotide sequence ID" value="NZ_LT629734.1"/>
</dbReference>
<name>A0A1H1PV02_9MICO</name>